<dbReference type="PROSITE" id="PS00648">
    <property type="entry name" value="RIBONUCLEASE_P"/>
    <property type="match status" value="1"/>
</dbReference>
<evidence type="ECO:0000256" key="7">
    <source>
        <dbReference type="HAMAP-Rule" id="MF_00227"/>
    </source>
</evidence>
<dbReference type="Pfam" id="PF00825">
    <property type="entry name" value="Ribonuclease_P"/>
    <property type="match status" value="1"/>
</dbReference>
<keyword evidence="3 7" id="KW-0540">Nuclease</keyword>
<keyword evidence="10" id="KW-1185">Reference proteome</keyword>
<evidence type="ECO:0000313" key="10">
    <source>
        <dbReference type="Proteomes" id="UP001500957"/>
    </source>
</evidence>
<comment type="similarity">
    <text evidence="7">Belongs to the RnpA family.</text>
</comment>
<sequence length="114" mass="11952">MLPAGNRLRRAPDFAAAVRGGRRAGRPALVLHLRAPAEPASLPPRVGLVVGKAVGPAVTRNRVKRRLREVMRPRLSALPPGSILVLRALPPAAAASSADLAADVDAGLARLVRR</sequence>
<comment type="caution">
    <text evidence="9">The sequence shown here is derived from an EMBL/GenBank/DDBJ whole genome shotgun (WGS) entry which is preliminary data.</text>
</comment>
<dbReference type="HAMAP" id="MF_00227">
    <property type="entry name" value="RNase_P"/>
    <property type="match status" value="1"/>
</dbReference>
<dbReference type="PANTHER" id="PTHR33992">
    <property type="entry name" value="RIBONUCLEASE P PROTEIN COMPONENT"/>
    <property type="match status" value="1"/>
</dbReference>
<keyword evidence="6 7" id="KW-0694">RNA-binding</keyword>
<keyword evidence="5 7" id="KW-0378">Hydrolase</keyword>
<dbReference type="PANTHER" id="PTHR33992:SF1">
    <property type="entry name" value="RIBONUCLEASE P PROTEIN COMPONENT"/>
    <property type="match status" value="1"/>
</dbReference>
<proteinExistence type="inferred from homology"/>
<evidence type="ECO:0000256" key="1">
    <source>
        <dbReference type="ARBA" id="ARBA00002663"/>
    </source>
</evidence>
<dbReference type="InterPro" id="IPR014721">
    <property type="entry name" value="Ribsml_uS5_D2-typ_fold_subgr"/>
</dbReference>
<name>A0ABN1GVA8_9ACTN</name>
<evidence type="ECO:0000256" key="6">
    <source>
        <dbReference type="ARBA" id="ARBA00022884"/>
    </source>
</evidence>
<protein>
    <recommendedName>
        <fullName evidence="7 8">Ribonuclease P protein component</fullName>
        <shortName evidence="7">RNase P protein</shortName>
        <shortName evidence="7">RNaseP protein</shortName>
        <ecNumber evidence="7 8">3.1.26.5</ecNumber>
    </recommendedName>
    <alternativeName>
        <fullName evidence="7">Protein C5</fullName>
    </alternativeName>
</protein>
<reference evidence="9 10" key="1">
    <citation type="journal article" date="2019" name="Int. J. Syst. Evol. Microbiol.">
        <title>The Global Catalogue of Microorganisms (GCM) 10K type strain sequencing project: providing services to taxonomists for standard genome sequencing and annotation.</title>
        <authorList>
            <consortium name="The Broad Institute Genomics Platform"/>
            <consortium name="The Broad Institute Genome Sequencing Center for Infectious Disease"/>
            <person name="Wu L."/>
            <person name="Ma J."/>
        </authorList>
    </citation>
    <scope>NUCLEOTIDE SEQUENCE [LARGE SCALE GENOMIC DNA]</scope>
    <source>
        <strain evidence="9 10">JCM 10671</strain>
    </source>
</reference>
<dbReference type="InterPro" id="IPR000100">
    <property type="entry name" value="RNase_P"/>
</dbReference>
<evidence type="ECO:0000256" key="8">
    <source>
        <dbReference type="NCBIfam" id="TIGR00188"/>
    </source>
</evidence>
<dbReference type="Proteomes" id="UP001500957">
    <property type="component" value="Unassembled WGS sequence"/>
</dbReference>
<keyword evidence="4 7" id="KW-0255">Endonuclease</keyword>
<comment type="function">
    <text evidence="1 7">RNaseP catalyzes the removal of the 5'-leader sequence from pre-tRNA to produce the mature 5'-terminus. It can also cleave other RNA substrates such as 4.5S RNA. The protein component plays an auxiliary but essential role in vivo by binding to the 5'-leader sequence and broadening the substrate specificity of the ribozyme.</text>
</comment>
<dbReference type="InterPro" id="IPR020539">
    <property type="entry name" value="RNase_P_CS"/>
</dbReference>
<dbReference type="EC" id="3.1.26.5" evidence="7 8"/>
<dbReference type="NCBIfam" id="TIGR00188">
    <property type="entry name" value="rnpA"/>
    <property type="match status" value="1"/>
</dbReference>
<evidence type="ECO:0000256" key="2">
    <source>
        <dbReference type="ARBA" id="ARBA00022694"/>
    </source>
</evidence>
<keyword evidence="2 7" id="KW-0819">tRNA processing</keyword>
<evidence type="ECO:0000256" key="3">
    <source>
        <dbReference type="ARBA" id="ARBA00022722"/>
    </source>
</evidence>
<dbReference type="InterPro" id="IPR020568">
    <property type="entry name" value="Ribosomal_Su5_D2-typ_SF"/>
</dbReference>
<dbReference type="Gene3D" id="3.30.230.10">
    <property type="match status" value="1"/>
</dbReference>
<evidence type="ECO:0000256" key="4">
    <source>
        <dbReference type="ARBA" id="ARBA00022759"/>
    </source>
</evidence>
<dbReference type="SUPFAM" id="SSF54211">
    <property type="entry name" value="Ribosomal protein S5 domain 2-like"/>
    <property type="match status" value="1"/>
</dbReference>
<comment type="catalytic activity">
    <reaction evidence="7">
        <text>Endonucleolytic cleavage of RNA, removing 5'-extranucleotides from tRNA precursor.</text>
        <dbReference type="EC" id="3.1.26.5"/>
    </reaction>
</comment>
<dbReference type="EMBL" id="BAAAHE010000018">
    <property type="protein sequence ID" value="GAA0620731.1"/>
    <property type="molecule type" value="Genomic_DNA"/>
</dbReference>
<dbReference type="RefSeq" id="WP_344605004.1">
    <property type="nucleotide sequence ID" value="NZ_BAAAHE010000018.1"/>
</dbReference>
<comment type="subunit">
    <text evidence="7">Consists of a catalytic RNA component (M1 or rnpB) and a protein subunit.</text>
</comment>
<evidence type="ECO:0000313" key="9">
    <source>
        <dbReference type="EMBL" id="GAA0620731.1"/>
    </source>
</evidence>
<accession>A0ABN1GVA8</accession>
<gene>
    <name evidence="7 9" type="primary">rnpA</name>
    <name evidence="9" type="ORF">GCM10009547_24180</name>
</gene>
<evidence type="ECO:0000256" key="5">
    <source>
        <dbReference type="ARBA" id="ARBA00022801"/>
    </source>
</evidence>
<organism evidence="9 10">
    <name type="scientific">Sporichthya brevicatena</name>
    <dbReference type="NCBI Taxonomy" id="171442"/>
    <lineage>
        <taxon>Bacteria</taxon>
        <taxon>Bacillati</taxon>
        <taxon>Actinomycetota</taxon>
        <taxon>Actinomycetes</taxon>
        <taxon>Sporichthyales</taxon>
        <taxon>Sporichthyaceae</taxon>
        <taxon>Sporichthya</taxon>
    </lineage>
</organism>